<keyword evidence="4" id="KW-0732">Signal</keyword>
<dbReference type="CDD" id="cd00104">
    <property type="entry name" value="KAZAL_FS"/>
    <property type="match status" value="3"/>
</dbReference>
<proteinExistence type="predicted"/>
<dbReference type="SMART" id="SM00280">
    <property type="entry name" value="KAZAL"/>
    <property type="match status" value="3"/>
</dbReference>
<keyword evidence="1" id="KW-0646">Protease inhibitor</keyword>
<dbReference type="GeneID" id="20089955"/>
<protein>
    <recommendedName>
        <fullName evidence="5">Kazal-like domain-containing protein</fullName>
    </recommendedName>
</protein>
<dbReference type="GO" id="GO:0005576">
    <property type="term" value="C:extracellular region"/>
    <property type="evidence" value="ECO:0007669"/>
    <property type="project" value="TreeGrafter"/>
</dbReference>
<feature type="domain" description="Kazal-like" evidence="5">
    <location>
        <begin position="64"/>
        <end position="108"/>
    </location>
</feature>
<sequence>MRNTFVALAAVAAVSAAQCELGCITTREPVCGSNNKTYSNACYLKVDACTTKEEITVAKQGECACSNMCTMEYAPVCGSDGVTYGNKCSLQTAQCKDGLIKLAKDGECSGACNTVCTKEYKPVCASDGKTYGNECEFKNAACKTPTLTKVSDGECPSSGKTTTAPNVTSAMATTISVPTTTVKSSAMSMALSAFVAFVALVAA</sequence>
<feature type="chain" id="PRO_5001534330" description="Kazal-like domain-containing protein" evidence="4">
    <location>
        <begin position="20"/>
        <end position="203"/>
    </location>
</feature>
<evidence type="ECO:0000256" key="1">
    <source>
        <dbReference type="ARBA" id="ARBA00022690"/>
    </source>
</evidence>
<dbReference type="Pfam" id="PF00050">
    <property type="entry name" value="Kazal_1"/>
    <property type="match status" value="1"/>
</dbReference>
<evidence type="ECO:0000256" key="3">
    <source>
        <dbReference type="ARBA" id="ARBA00023157"/>
    </source>
</evidence>
<dbReference type="InterPro" id="IPR050653">
    <property type="entry name" value="Prot_Inhib_GrowthFact_Antg"/>
</dbReference>
<gene>
    <name evidence="6" type="ORF">H310_12905</name>
</gene>
<dbReference type="OrthoDB" id="60813at2759"/>
<dbReference type="PANTHER" id="PTHR10913:SF45">
    <property type="entry name" value="FOLLISTATIN, ISOFORM A-RELATED"/>
    <property type="match status" value="1"/>
</dbReference>
<evidence type="ECO:0000256" key="4">
    <source>
        <dbReference type="SAM" id="SignalP"/>
    </source>
</evidence>
<dbReference type="EMBL" id="KI913996">
    <property type="protein sequence ID" value="ETV92872.1"/>
    <property type="molecule type" value="Genomic_DNA"/>
</dbReference>
<dbReference type="VEuPathDB" id="FungiDB:H310_12905"/>
<feature type="signal peptide" evidence="4">
    <location>
        <begin position="1"/>
        <end position="19"/>
    </location>
</feature>
<dbReference type="eggNOG" id="KOG3649">
    <property type="taxonomic scope" value="Eukaryota"/>
</dbReference>
<dbReference type="AlphaFoldDB" id="A0A024THR6"/>
<dbReference type="InterPro" id="IPR002350">
    <property type="entry name" value="Kazal_dom"/>
</dbReference>
<dbReference type="STRING" id="157072.A0A024THR6"/>
<feature type="domain" description="Kazal-like" evidence="5">
    <location>
        <begin position="13"/>
        <end position="63"/>
    </location>
</feature>
<dbReference type="Pfam" id="PF07648">
    <property type="entry name" value="Kazal_2"/>
    <property type="match status" value="2"/>
</dbReference>
<dbReference type="PROSITE" id="PS51465">
    <property type="entry name" value="KAZAL_2"/>
    <property type="match status" value="3"/>
</dbReference>
<organism evidence="6">
    <name type="scientific">Aphanomyces invadans</name>
    <dbReference type="NCBI Taxonomy" id="157072"/>
    <lineage>
        <taxon>Eukaryota</taxon>
        <taxon>Sar</taxon>
        <taxon>Stramenopiles</taxon>
        <taxon>Oomycota</taxon>
        <taxon>Saprolegniomycetes</taxon>
        <taxon>Saprolegniales</taxon>
        <taxon>Verrucalvaceae</taxon>
        <taxon>Aphanomyces</taxon>
    </lineage>
</organism>
<evidence type="ECO:0000313" key="6">
    <source>
        <dbReference type="EMBL" id="ETV92872.1"/>
    </source>
</evidence>
<keyword evidence="3" id="KW-1015">Disulfide bond</keyword>
<evidence type="ECO:0000256" key="2">
    <source>
        <dbReference type="ARBA" id="ARBA00022900"/>
    </source>
</evidence>
<name>A0A024THR6_9STRA</name>
<dbReference type="InterPro" id="IPR036058">
    <property type="entry name" value="Kazal_dom_sf"/>
</dbReference>
<dbReference type="PANTHER" id="PTHR10913">
    <property type="entry name" value="FOLLISTATIN-RELATED"/>
    <property type="match status" value="1"/>
</dbReference>
<dbReference type="RefSeq" id="XP_008878393.1">
    <property type="nucleotide sequence ID" value="XM_008880171.1"/>
</dbReference>
<evidence type="ECO:0000259" key="5">
    <source>
        <dbReference type="PROSITE" id="PS51465"/>
    </source>
</evidence>
<accession>A0A024THR6</accession>
<dbReference type="SUPFAM" id="SSF100895">
    <property type="entry name" value="Kazal-type serine protease inhibitors"/>
    <property type="match status" value="3"/>
</dbReference>
<feature type="domain" description="Kazal-like" evidence="5">
    <location>
        <begin position="109"/>
        <end position="157"/>
    </location>
</feature>
<reference evidence="6" key="1">
    <citation type="submission" date="2013-12" db="EMBL/GenBank/DDBJ databases">
        <title>The Genome Sequence of Aphanomyces invadans NJM9701.</title>
        <authorList>
            <consortium name="The Broad Institute Genomics Platform"/>
            <person name="Russ C."/>
            <person name="Tyler B."/>
            <person name="van West P."/>
            <person name="Dieguez-Uribeondo J."/>
            <person name="Young S.K."/>
            <person name="Zeng Q."/>
            <person name="Gargeya S."/>
            <person name="Fitzgerald M."/>
            <person name="Abouelleil A."/>
            <person name="Alvarado L."/>
            <person name="Chapman S.B."/>
            <person name="Gainer-Dewar J."/>
            <person name="Goldberg J."/>
            <person name="Griggs A."/>
            <person name="Gujja S."/>
            <person name="Hansen M."/>
            <person name="Howarth C."/>
            <person name="Imamovic A."/>
            <person name="Ireland A."/>
            <person name="Larimer J."/>
            <person name="McCowan C."/>
            <person name="Murphy C."/>
            <person name="Pearson M."/>
            <person name="Poon T.W."/>
            <person name="Priest M."/>
            <person name="Roberts A."/>
            <person name="Saif S."/>
            <person name="Shea T."/>
            <person name="Sykes S."/>
            <person name="Wortman J."/>
            <person name="Nusbaum C."/>
            <person name="Birren B."/>
        </authorList>
    </citation>
    <scope>NUCLEOTIDE SEQUENCE [LARGE SCALE GENOMIC DNA]</scope>
    <source>
        <strain evidence="6">NJM9701</strain>
    </source>
</reference>
<keyword evidence="2" id="KW-0722">Serine protease inhibitor</keyword>
<dbReference type="Gene3D" id="3.30.60.30">
    <property type="match status" value="3"/>
</dbReference>